<keyword evidence="12" id="KW-0342">GTP-binding</keyword>
<keyword evidence="10" id="KW-0333">Golgi apparatus</keyword>
<dbReference type="GO" id="GO:0005525">
    <property type="term" value="F:GTP binding"/>
    <property type="evidence" value="ECO:0007669"/>
    <property type="project" value="UniProtKB-KW"/>
</dbReference>
<reference evidence="18" key="1">
    <citation type="submission" date="2009-05" db="EMBL/GenBank/DDBJ databases">
        <title>Anoplopoma fimbria ESTs and full-length cDNAs.</title>
        <authorList>
            <person name="Messmer A."/>
            <person name="Rondeau E."/>
            <person name="Sanderson D."/>
            <person name="Cooper G."/>
            <person name="Leong J."/>
            <person name="Koop B.F."/>
        </authorList>
    </citation>
    <scope>NUCLEOTIDE SEQUENCE</scope>
    <source>
        <tissue evidence="18">Brain</tissue>
    </source>
</reference>
<sequence length="224" mass="25055">MGHFFSKGNKGGPNNISCAEYPDATSHTPTEDAGKHSDTRVNLVLVGMSGSGKSASGNTILGRPSFTSRVSSHPVTTECHWTDTVIRGRPVRVIDTPDIFDEEINPTVKNQHVKKCRELCQVGPSVFLLVMHVSRFTDAERDVLRKMEEAFGSRVHEQTIILFTREDDLKQGEMSFENFLDSSIADLKKIIKKCGNRCVLFENKASCPQQVERLMQTVDQMLKQ</sequence>
<comment type="subcellular location">
    <subcellularLocation>
        <location evidence="3">Cytoplasm</location>
        <location evidence="3">Cytosol</location>
    </subcellularLocation>
    <subcellularLocation>
        <location evidence="2">Endoplasmic reticulum</location>
    </subcellularLocation>
    <subcellularLocation>
        <location evidence="4">Golgi apparatus</location>
    </subcellularLocation>
    <subcellularLocation>
        <location evidence="1">Mitochondrion</location>
    </subcellularLocation>
</comment>
<evidence type="ECO:0000313" key="18">
    <source>
        <dbReference type="EMBL" id="ACQ58634.1"/>
    </source>
</evidence>
<feature type="region of interest" description="Disordered" evidence="16">
    <location>
        <begin position="15"/>
        <end position="37"/>
    </location>
</feature>
<keyword evidence="11" id="KW-0496">Mitochondrion</keyword>
<keyword evidence="7" id="KW-0677">Repeat</keyword>
<name>C3KJ12_ANOFI</name>
<dbReference type="InterPro" id="IPR027417">
    <property type="entry name" value="P-loop_NTPase"/>
</dbReference>
<dbReference type="PANTHER" id="PTHR10903:SF188">
    <property type="entry name" value="GTPASE IMAP FAMILY MEMBER 2-LIKE-RELATED"/>
    <property type="match status" value="1"/>
</dbReference>
<evidence type="ECO:0000256" key="5">
    <source>
        <dbReference type="ARBA" id="ARBA00008535"/>
    </source>
</evidence>
<dbReference type="GO" id="GO:0005829">
    <property type="term" value="C:cytosol"/>
    <property type="evidence" value="ECO:0007669"/>
    <property type="project" value="UniProtKB-SubCell"/>
</dbReference>
<keyword evidence="6" id="KW-0963">Cytoplasm</keyword>
<feature type="domain" description="AIG1-type G" evidence="17">
    <location>
        <begin position="38"/>
        <end position="224"/>
    </location>
</feature>
<evidence type="ECO:0000256" key="6">
    <source>
        <dbReference type="ARBA" id="ARBA00022490"/>
    </source>
</evidence>
<organism evidence="18">
    <name type="scientific">Anoplopoma fimbria</name>
    <name type="common">Sablefish</name>
    <dbReference type="NCBI Taxonomy" id="229290"/>
    <lineage>
        <taxon>Eukaryota</taxon>
        <taxon>Metazoa</taxon>
        <taxon>Chordata</taxon>
        <taxon>Craniata</taxon>
        <taxon>Vertebrata</taxon>
        <taxon>Euteleostomi</taxon>
        <taxon>Actinopterygii</taxon>
        <taxon>Neopterygii</taxon>
        <taxon>Teleostei</taxon>
        <taxon>Neoteleostei</taxon>
        <taxon>Acanthomorphata</taxon>
        <taxon>Eupercaria</taxon>
        <taxon>Perciformes</taxon>
        <taxon>Cottioidei</taxon>
        <taxon>Anoplopomatales</taxon>
        <taxon>Anoplopomatidae</taxon>
        <taxon>Anoplopoma</taxon>
    </lineage>
</organism>
<dbReference type="InterPro" id="IPR045058">
    <property type="entry name" value="GIMA/IAN/Toc"/>
</dbReference>
<dbReference type="GO" id="GO:0005783">
    <property type="term" value="C:endoplasmic reticulum"/>
    <property type="evidence" value="ECO:0007669"/>
    <property type="project" value="UniProtKB-SubCell"/>
</dbReference>
<accession>C3KJ12</accession>
<evidence type="ECO:0000256" key="16">
    <source>
        <dbReference type="SAM" id="MobiDB-lite"/>
    </source>
</evidence>
<evidence type="ECO:0000256" key="14">
    <source>
        <dbReference type="ARBA" id="ARBA00073539"/>
    </source>
</evidence>
<keyword evidence="8" id="KW-0547">Nucleotide-binding</keyword>
<evidence type="ECO:0000256" key="8">
    <source>
        <dbReference type="ARBA" id="ARBA00022741"/>
    </source>
</evidence>
<comment type="similarity">
    <text evidence="5">Belongs to the TRAFAC class TrmE-Era-EngA-EngB-Septin-like GTPase superfamily. AIG1/Toc34/Toc159-like paraseptin GTPase family. IAN subfamily.</text>
</comment>
<dbReference type="InterPro" id="IPR006703">
    <property type="entry name" value="G_AIG1"/>
</dbReference>
<dbReference type="Pfam" id="PF04548">
    <property type="entry name" value="AIG1"/>
    <property type="match status" value="1"/>
</dbReference>
<evidence type="ECO:0000256" key="3">
    <source>
        <dbReference type="ARBA" id="ARBA00004514"/>
    </source>
</evidence>
<comment type="function">
    <text evidence="13">Exerts an anti-apoptotic effect in the immune system and is involved in responses to infections.</text>
</comment>
<evidence type="ECO:0000256" key="11">
    <source>
        <dbReference type="ARBA" id="ARBA00023128"/>
    </source>
</evidence>
<dbReference type="GO" id="GO:0005739">
    <property type="term" value="C:mitochondrion"/>
    <property type="evidence" value="ECO:0007669"/>
    <property type="project" value="UniProtKB-SubCell"/>
</dbReference>
<dbReference type="AlphaFoldDB" id="C3KJ12"/>
<evidence type="ECO:0000256" key="10">
    <source>
        <dbReference type="ARBA" id="ARBA00023034"/>
    </source>
</evidence>
<evidence type="ECO:0000256" key="13">
    <source>
        <dbReference type="ARBA" id="ARBA00056809"/>
    </source>
</evidence>
<evidence type="ECO:0000256" key="7">
    <source>
        <dbReference type="ARBA" id="ARBA00022737"/>
    </source>
</evidence>
<evidence type="ECO:0000259" key="17">
    <source>
        <dbReference type="PROSITE" id="PS51720"/>
    </source>
</evidence>
<dbReference type="FunFam" id="3.40.50.300:FF:000536">
    <property type="entry name" value="GTPase IMAP family member 8"/>
    <property type="match status" value="1"/>
</dbReference>
<dbReference type="GO" id="GO:0005794">
    <property type="term" value="C:Golgi apparatus"/>
    <property type="evidence" value="ECO:0007669"/>
    <property type="project" value="UniProtKB-SubCell"/>
</dbReference>
<evidence type="ECO:0000256" key="15">
    <source>
        <dbReference type="ARBA" id="ARBA00077278"/>
    </source>
</evidence>
<protein>
    <recommendedName>
        <fullName evidence="14">GTPase IMAP family member 8</fullName>
    </recommendedName>
    <alternativeName>
        <fullName evidence="15">Immune-associated nucleotide-binding protein 9</fullName>
    </alternativeName>
</protein>
<keyword evidence="9" id="KW-0256">Endoplasmic reticulum</keyword>
<proteinExistence type="evidence at transcript level"/>
<dbReference type="EMBL" id="BT082927">
    <property type="protein sequence ID" value="ACQ58634.1"/>
    <property type="molecule type" value="mRNA"/>
</dbReference>
<gene>
    <name evidence="18" type="primary">GIMA7</name>
</gene>
<dbReference type="Gene3D" id="3.40.50.300">
    <property type="entry name" value="P-loop containing nucleotide triphosphate hydrolases"/>
    <property type="match status" value="1"/>
</dbReference>
<evidence type="ECO:0000256" key="4">
    <source>
        <dbReference type="ARBA" id="ARBA00004555"/>
    </source>
</evidence>
<evidence type="ECO:0000256" key="9">
    <source>
        <dbReference type="ARBA" id="ARBA00022824"/>
    </source>
</evidence>
<evidence type="ECO:0000256" key="1">
    <source>
        <dbReference type="ARBA" id="ARBA00004173"/>
    </source>
</evidence>
<dbReference type="PROSITE" id="PS51720">
    <property type="entry name" value="G_AIG1"/>
    <property type="match status" value="1"/>
</dbReference>
<evidence type="ECO:0000256" key="12">
    <source>
        <dbReference type="ARBA" id="ARBA00023134"/>
    </source>
</evidence>
<dbReference type="PANTHER" id="PTHR10903">
    <property type="entry name" value="GTPASE, IMAP FAMILY MEMBER-RELATED"/>
    <property type="match status" value="1"/>
</dbReference>
<dbReference type="SUPFAM" id="SSF52540">
    <property type="entry name" value="P-loop containing nucleoside triphosphate hydrolases"/>
    <property type="match status" value="1"/>
</dbReference>
<evidence type="ECO:0000256" key="2">
    <source>
        <dbReference type="ARBA" id="ARBA00004240"/>
    </source>
</evidence>